<feature type="transmembrane region" description="Helical" evidence="5">
    <location>
        <begin position="398"/>
        <end position="419"/>
    </location>
</feature>
<keyword evidence="8" id="KW-1185">Reference proteome</keyword>
<evidence type="ECO:0000256" key="4">
    <source>
        <dbReference type="ARBA" id="ARBA00023136"/>
    </source>
</evidence>
<dbReference type="AlphaFoldDB" id="A0A316DLI3"/>
<dbReference type="PROSITE" id="PS50850">
    <property type="entry name" value="MFS"/>
    <property type="match status" value="1"/>
</dbReference>
<evidence type="ECO:0000259" key="6">
    <source>
        <dbReference type="PROSITE" id="PS50850"/>
    </source>
</evidence>
<sequence length="454" mass="48965">MSILFKTGLCLKNFKSMTYESLQVQFKNLIDNSPMSTFQIIIVAICFILNMNDGIDVLVVSFSGTEISKEWGLSKTELGYIFSAGLIGMTLGAFFLAPLGDKIGRRKVFIIALTLITSGMLLVFFCHSYGLLLLLRLLTGLGIGGILPTMAATASEFSNNKNRDFNVGLVQAGWPVGAIFTGFFCAYAIPAFGWRFAFLFAGGVSFLMLVGVIIYMTDSLAFLAKQQPENAQNDINILLDKMGQTGINSLPPKPVSVSNTPVSVLFSPAYKDSTFKLWIAIFFGFLTLYTLMSWVPNIAKDAGLPFEMATYVGIALNAGAAIGTASLGLVANKLGLKKTVLGFMLCAFVVMLIYGNISLTTTLIFIMIFFIGIFVQGGFNGMYPTMSRVYDTEIRTTGVGFSVGVGRFGAILGPTLFGILSDVGISTATLFSLFSIPLLVTGLCVFSLKSKNVN</sequence>
<dbReference type="Gene3D" id="1.20.1250.20">
    <property type="entry name" value="MFS general substrate transporter like domains"/>
    <property type="match status" value="1"/>
</dbReference>
<proteinExistence type="predicted"/>
<dbReference type="EMBL" id="QGGO01000034">
    <property type="protein sequence ID" value="PWK17593.1"/>
    <property type="molecule type" value="Genomic_DNA"/>
</dbReference>
<feature type="transmembrane region" description="Helical" evidence="5">
    <location>
        <begin position="131"/>
        <end position="153"/>
    </location>
</feature>
<keyword evidence="2 5" id="KW-0812">Transmembrane</keyword>
<feature type="transmembrane region" description="Helical" evidence="5">
    <location>
        <begin position="165"/>
        <end position="190"/>
    </location>
</feature>
<feature type="domain" description="Major facilitator superfamily (MFS) profile" evidence="6">
    <location>
        <begin position="42"/>
        <end position="453"/>
    </location>
</feature>
<organism evidence="7 8">
    <name type="scientific">Arcicella aurantiaca</name>
    <dbReference type="NCBI Taxonomy" id="591202"/>
    <lineage>
        <taxon>Bacteria</taxon>
        <taxon>Pseudomonadati</taxon>
        <taxon>Bacteroidota</taxon>
        <taxon>Cytophagia</taxon>
        <taxon>Cytophagales</taxon>
        <taxon>Flectobacillaceae</taxon>
        <taxon>Arcicella</taxon>
    </lineage>
</organism>
<dbReference type="InterPro" id="IPR011701">
    <property type="entry name" value="MFS"/>
</dbReference>
<keyword evidence="3 5" id="KW-1133">Transmembrane helix</keyword>
<feature type="transmembrane region" description="Helical" evidence="5">
    <location>
        <begin position="363"/>
        <end position="386"/>
    </location>
</feature>
<dbReference type="Proteomes" id="UP000245489">
    <property type="component" value="Unassembled WGS sequence"/>
</dbReference>
<dbReference type="InterPro" id="IPR020846">
    <property type="entry name" value="MFS_dom"/>
</dbReference>
<gene>
    <name evidence="7" type="ORF">LV89_04309</name>
</gene>
<accession>A0A316DLI3</accession>
<feature type="transmembrane region" description="Helical" evidence="5">
    <location>
        <begin position="108"/>
        <end position="125"/>
    </location>
</feature>
<feature type="transmembrane region" description="Helical" evidence="5">
    <location>
        <begin position="277"/>
        <end position="296"/>
    </location>
</feature>
<dbReference type="GO" id="GO:0046943">
    <property type="term" value="F:carboxylic acid transmembrane transporter activity"/>
    <property type="evidence" value="ECO:0007669"/>
    <property type="project" value="TreeGrafter"/>
</dbReference>
<feature type="transmembrane region" description="Helical" evidence="5">
    <location>
        <begin position="425"/>
        <end position="448"/>
    </location>
</feature>
<dbReference type="GO" id="GO:0005886">
    <property type="term" value="C:plasma membrane"/>
    <property type="evidence" value="ECO:0007669"/>
    <property type="project" value="TreeGrafter"/>
</dbReference>
<feature type="transmembrane region" description="Helical" evidence="5">
    <location>
        <begin position="196"/>
        <end position="216"/>
    </location>
</feature>
<feature type="transmembrane region" description="Helical" evidence="5">
    <location>
        <begin position="308"/>
        <end position="332"/>
    </location>
</feature>
<evidence type="ECO:0000256" key="3">
    <source>
        <dbReference type="ARBA" id="ARBA00022989"/>
    </source>
</evidence>
<evidence type="ECO:0000313" key="7">
    <source>
        <dbReference type="EMBL" id="PWK17593.1"/>
    </source>
</evidence>
<keyword evidence="4 5" id="KW-0472">Membrane</keyword>
<protein>
    <submittedName>
        <fullName evidence="7">Benzoate transport</fullName>
    </submittedName>
</protein>
<feature type="transmembrane region" description="Helical" evidence="5">
    <location>
        <begin position="37"/>
        <end position="58"/>
    </location>
</feature>
<name>A0A316DLI3_9BACT</name>
<dbReference type="PANTHER" id="PTHR23508:SF10">
    <property type="entry name" value="CARBOXYLIC ACID TRANSPORTER PROTEIN HOMOLOG"/>
    <property type="match status" value="1"/>
</dbReference>
<dbReference type="PANTHER" id="PTHR23508">
    <property type="entry name" value="CARBOXYLIC ACID TRANSPORTER PROTEIN HOMOLOG"/>
    <property type="match status" value="1"/>
</dbReference>
<evidence type="ECO:0000256" key="5">
    <source>
        <dbReference type="SAM" id="Phobius"/>
    </source>
</evidence>
<comment type="subcellular location">
    <subcellularLocation>
        <location evidence="1">Membrane</location>
        <topology evidence="1">Multi-pass membrane protein</topology>
    </subcellularLocation>
</comment>
<dbReference type="Pfam" id="PF07690">
    <property type="entry name" value="MFS_1"/>
    <property type="match status" value="1"/>
</dbReference>
<feature type="transmembrane region" description="Helical" evidence="5">
    <location>
        <begin position="339"/>
        <end position="357"/>
    </location>
</feature>
<evidence type="ECO:0000256" key="1">
    <source>
        <dbReference type="ARBA" id="ARBA00004141"/>
    </source>
</evidence>
<dbReference type="InterPro" id="IPR036259">
    <property type="entry name" value="MFS_trans_sf"/>
</dbReference>
<reference evidence="7 8" key="1">
    <citation type="submission" date="2018-05" db="EMBL/GenBank/DDBJ databases">
        <title>Genomic Encyclopedia of Archaeal and Bacterial Type Strains, Phase II (KMG-II): from individual species to whole genera.</title>
        <authorList>
            <person name="Goeker M."/>
        </authorList>
    </citation>
    <scope>NUCLEOTIDE SEQUENCE [LARGE SCALE GENOMIC DNA]</scope>
    <source>
        <strain evidence="7 8">DSM 22214</strain>
    </source>
</reference>
<dbReference type="SUPFAM" id="SSF103473">
    <property type="entry name" value="MFS general substrate transporter"/>
    <property type="match status" value="1"/>
</dbReference>
<evidence type="ECO:0000313" key="8">
    <source>
        <dbReference type="Proteomes" id="UP000245489"/>
    </source>
</evidence>
<feature type="transmembrane region" description="Helical" evidence="5">
    <location>
        <begin position="78"/>
        <end position="96"/>
    </location>
</feature>
<evidence type="ECO:0000256" key="2">
    <source>
        <dbReference type="ARBA" id="ARBA00022692"/>
    </source>
</evidence>
<comment type="caution">
    <text evidence="7">The sequence shown here is derived from an EMBL/GenBank/DDBJ whole genome shotgun (WGS) entry which is preliminary data.</text>
</comment>